<dbReference type="OrthoDB" id="9794280at2"/>
<evidence type="ECO:0000313" key="1">
    <source>
        <dbReference type="EMBL" id="TCP95132.1"/>
    </source>
</evidence>
<protein>
    <submittedName>
        <fullName evidence="1">Uncharacterized protein</fullName>
    </submittedName>
</protein>
<reference evidence="1 2" key="1">
    <citation type="submission" date="2019-03" db="EMBL/GenBank/DDBJ databases">
        <title>Genomic Encyclopedia of Type Strains, Phase IV (KMG-IV): sequencing the most valuable type-strain genomes for metagenomic binning, comparative biology and taxonomic classification.</title>
        <authorList>
            <person name="Goeker M."/>
        </authorList>
    </citation>
    <scope>NUCLEOTIDE SEQUENCE [LARGE SCALE GENOMIC DNA]</scope>
    <source>
        <strain evidence="1 2">DSM 100013</strain>
    </source>
</reference>
<dbReference type="RefSeq" id="WP_132849733.1">
    <property type="nucleotide sequence ID" value="NZ_CP058648.1"/>
</dbReference>
<name>A0A4R2TJW5_9FIRM</name>
<keyword evidence="2" id="KW-1185">Reference proteome</keyword>
<organism evidence="1 2">
    <name type="scientific">Serpentinicella alkaliphila</name>
    <dbReference type="NCBI Taxonomy" id="1734049"/>
    <lineage>
        <taxon>Bacteria</taxon>
        <taxon>Bacillati</taxon>
        <taxon>Bacillota</taxon>
        <taxon>Clostridia</taxon>
        <taxon>Peptostreptococcales</taxon>
        <taxon>Natronincolaceae</taxon>
        <taxon>Serpentinicella</taxon>
    </lineage>
</organism>
<dbReference type="AlphaFoldDB" id="A0A4R2TJW5"/>
<dbReference type="Proteomes" id="UP000295504">
    <property type="component" value="Unassembled WGS sequence"/>
</dbReference>
<gene>
    <name evidence="1" type="ORF">EDD79_10641</name>
</gene>
<accession>A0A4R2TJW5</accession>
<sequence length="111" mass="12737">MRERLKSIKIVDELINYCYNLGISQIHVDLEDVESAIKITVEGFCDGIAEEELQSLNDFLSIPRQEEVEEYYWELIGEGNKNELALVGMVIDDGQAIYSNKRLNITVLLKK</sequence>
<dbReference type="EMBL" id="SLYC01000064">
    <property type="protein sequence ID" value="TCP95132.1"/>
    <property type="molecule type" value="Genomic_DNA"/>
</dbReference>
<comment type="caution">
    <text evidence="1">The sequence shown here is derived from an EMBL/GenBank/DDBJ whole genome shotgun (WGS) entry which is preliminary data.</text>
</comment>
<proteinExistence type="predicted"/>
<evidence type="ECO:0000313" key="2">
    <source>
        <dbReference type="Proteomes" id="UP000295504"/>
    </source>
</evidence>